<dbReference type="NCBIfam" id="TIGR01550">
    <property type="entry name" value="DOC_P1"/>
    <property type="match status" value="1"/>
</dbReference>
<dbReference type="RefSeq" id="WP_086283944.1">
    <property type="nucleotide sequence ID" value="NZ_NGMO01000001.1"/>
</dbReference>
<evidence type="ECO:0000259" key="1">
    <source>
        <dbReference type="PROSITE" id="PS51459"/>
    </source>
</evidence>
<dbReference type="SUPFAM" id="SSF140931">
    <property type="entry name" value="Fic-like"/>
    <property type="match status" value="1"/>
</dbReference>
<reference evidence="2 3" key="1">
    <citation type="submission" date="2017-05" db="EMBL/GenBank/DDBJ databases">
        <title>The Genome Sequence of Enterococcus sp. 10A9_DIV0425.</title>
        <authorList>
            <consortium name="The Broad Institute Genomics Platform"/>
            <consortium name="The Broad Institute Genomic Center for Infectious Diseases"/>
            <person name="Earl A."/>
            <person name="Manson A."/>
            <person name="Schwartman J."/>
            <person name="Gilmore M."/>
            <person name="Abouelleil A."/>
            <person name="Cao P."/>
            <person name="Chapman S."/>
            <person name="Cusick C."/>
            <person name="Shea T."/>
            <person name="Young S."/>
            <person name="Neafsey D."/>
            <person name="Nusbaum C."/>
            <person name="Birren B."/>
        </authorList>
    </citation>
    <scope>NUCLEOTIDE SEQUENCE [LARGE SCALE GENOMIC DNA]</scope>
    <source>
        <strain evidence="2 3">10A9_DIV0425</strain>
    </source>
</reference>
<dbReference type="PANTHER" id="PTHR39426:SF1">
    <property type="entry name" value="HOMOLOGY TO DEATH-ON-CURING PROTEIN OF PHAGE P1"/>
    <property type="match status" value="1"/>
</dbReference>
<dbReference type="Proteomes" id="UP000194933">
    <property type="component" value="Unassembled WGS sequence"/>
</dbReference>
<gene>
    <name evidence="2" type="ORF">A5844_000758</name>
</gene>
<keyword evidence="3" id="KW-1185">Reference proteome</keyword>
<dbReference type="PANTHER" id="PTHR39426">
    <property type="entry name" value="HOMOLOGY TO DEATH-ON-CURING PROTEIN OF PHAGE P1"/>
    <property type="match status" value="1"/>
</dbReference>
<sequence length="135" mass="15557">MTIKYLVAKDIIKMNVIQIKRYSPNEPIEVKDLNALEMCVGQLRSSAFGEEVYPSIYEKASILIIQLIKKHPFYSANKRTAFLATYVFLKINGYLLTLNQQESIDLVVDIATYDNDFNQLKCKVINTIKTHTKHI</sequence>
<accession>A0A2C9XQQ6</accession>
<dbReference type="GO" id="GO:0016301">
    <property type="term" value="F:kinase activity"/>
    <property type="evidence" value="ECO:0007669"/>
    <property type="project" value="InterPro"/>
</dbReference>
<dbReference type="Pfam" id="PF02661">
    <property type="entry name" value="Fic"/>
    <property type="match status" value="1"/>
</dbReference>
<comment type="caution">
    <text evidence="2">The sequence shown here is derived from an EMBL/GenBank/DDBJ whole genome shotgun (WGS) entry which is preliminary data.</text>
</comment>
<feature type="domain" description="Fido" evidence="1">
    <location>
        <begin position="6"/>
        <end position="130"/>
    </location>
</feature>
<dbReference type="PROSITE" id="PS51459">
    <property type="entry name" value="FIDO"/>
    <property type="match status" value="1"/>
</dbReference>
<organism evidence="2 3">
    <name type="scientific">Candidatus Enterococcus wittei</name>
    <dbReference type="NCBI Taxonomy" id="1987383"/>
    <lineage>
        <taxon>Bacteria</taxon>
        <taxon>Bacillati</taxon>
        <taxon>Bacillota</taxon>
        <taxon>Bacilli</taxon>
        <taxon>Lactobacillales</taxon>
        <taxon>Enterococcaceae</taxon>
        <taxon>Enterococcus</taxon>
    </lineage>
</organism>
<proteinExistence type="predicted"/>
<dbReference type="STRING" id="1987383.A5844_000758"/>
<evidence type="ECO:0000313" key="2">
    <source>
        <dbReference type="EMBL" id="OTP12525.1"/>
    </source>
</evidence>
<dbReference type="InterPro" id="IPR006440">
    <property type="entry name" value="Doc"/>
</dbReference>
<dbReference type="AlphaFoldDB" id="A0A2C9XQQ6"/>
<dbReference type="EMBL" id="NGMO01000001">
    <property type="protein sequence ID" value="OTP12525.1"/>
    <property type="molecule type" value="Genomic_DNA"/>
</dbReference>
<dbReference type="InterPro" id="IPR053737">
    <property type="entry name" value="Type_II_TA_Toxin"/>
</dbReference>
<name>A0A2C9XQQ6_9ENTE</name>
<evidence type="ECO:0000313" key="3">
    <source>
        <dbReference type="Proteomes" id="UP000194933"/>
    </source>
</evidence>
<dbReference type="InterPro" id="IPR003812">
    <property type="entry name" value="Fido"/>
</dbReference>
<dbReference type="InterPro" id="IPR036597">
    <property type="entry name" value="Fido-like_dom_sf"/>
</dbReference>
<dbReference type="Gene3D" id="1.20.120.1870">
    <property type="entry name" value="Fic/DOC protein, Fido domain"/>
    <property type="match status" value="1"/>
</dbReference>
<protein>
    <recommendedName>
        <fullName evidence="1">Fido domain-containing protein</fullName>
    </recommendedName>
</protein>